<dbReference type="Proteomes" id="UP000180175">
    <property type="component" value="Chromosome"/>
</dbReference>
<dbReference type="KEGG" id="aia:AWH56_018265"/>
<dbReference type="EMBL" id="CP063356">
    <property type="protein sequence ID" value="QOY34654.1"/>
    <property type="molecule type" value="Genomic_DNA"/>
</dbReference>
<evidence type="ECO:0000313" key="2">
    <source>
        <dbReference type="EMBL" id="QOY34654.1"/>
    </source>
</evidence>
<proteinExistence type="predicted"/>
<reference evidence="2 3" key="2">
    <citation type="journal article" date="2017" name="Genome Announc.">
        <title>Draft Genome Sequences of Four Alkaliphilic Bacteria Belonging to the Anaerobacillus Genus.</title>
        <authorList>
            <person name="Bassil N.M."/>
            <person name="Lloyd J.R."/>
        </authorList>
    </citation>
    <scope>NUCLEOTIDE SEQUENCE [LARGE SCALE GENOMIC DNA]</scope>
    <source>
        <strain evidence="2 3">NB2006</strain>
    </source>
</reference>
<reference evidence="2" key="4">
    <citation type="submission" date="2020-10" db="EMBL/GenBank/DDBJ databases">
        <authorList>
            <person name="Bassil N.M."/>
            <person name="Lloyd J.R."/>
        </authorList>
    </citation>
    <scope>NUCLEOTIDE SEQUENCE</scope>
    <source>
        <strain evidence="2">NB2006</strain>
    </source>
</reference>
<accession>A0A1S2LFI4</accession>
<reference evidence="2 3" key="3">
    <citation type="journal article" date="2019" name="Int. J. Syst. Evol. Microbiol.">
        <title>Anaerobacillus isosaccharinicus sp. nov., an alkaliphilic bacterium which degrades isosaccharinic acid.</title>
        <authorList>
            <person name="Bassil N.M."/>
            <person name="Lloyd J.R."/>
        </authorList>
    </citation>
    <scope>NUCLEOTIDE SEQUENCE [LARGE SCALE GENOMIC DNA]</scope>
    <source>
        <strain evidence="2 3">NB2006</strain>
    </source>
</reference>
<reference evidence="1 3" key="1">
    <citation type="submission" date="2016-10" db="EMBL/GenBank/DDBJ databases">
        <title>Draft genome sequences of four alkaliphilic bacteria belonging to the Anaerobacillus genus.</title>
        <authorList>
            <person name="Bassil N.M."/>
            <person name="Lloyd J.R."/>
        </authorList>
    </citation>
    <scope>NUCLEOTIDE SEQUENCE [LARGE SCALE GENOMIC DNA]</scope>
    <source>
        <strain evidence="1 3">NB2006</strain>
    </source>
</reference>
<keyword evidence="3" id="KW-1185">Reference proteome</keyword>
<dbReference type="AlphaFoldDB" id="A0A1S2LFI4"/>
<name>A0A1S2LFI4_9BACI</name>
<protein>
    <submittedName>
        <fullName evidence="1">Uncharacterized protein</fullName>
    </submittedName>
</protein>
<dbReference type="RefSeq" id="WP_071318097.1">
    <property type="nucleotide sequence ID" value="NZ_CP063356.2"/>
</dbReference>
<sequence>MRIYDEDNDKSLENVSLFLTIEEAKEMVDTLEGLLVQAKNTATHAHLNDDNYEHEITVTIYDEKKLDGLHERIKKLIIDNR</sequence>
<dbReference type="EMBL" id="LQXD01000144">
    <property type="protein sequence ID" value="OIJ10823.1"/>
    <property type="molecule type" value="Genomic_DNA"/>
</dbReference>
<evidence type="ECO:0000313" key="3">
    <source>
        <dbReference type="Proteomes" id="UP000180175"/>
    </source>
</evidence>
<gene>
    <name evidence="2" type="ORF">AWH56_018265</name>
    <name evidence="1" type="ORF">AWH56_16450</name>
</gene>
<dbReference type="OrthoDB" id="2087150at2"/>
<organism evidence="1 3">
    <name type="scientific">Anaerobacillus isosaccharinicus</name>
    <dbReference type="NCBI Taxonomy" id="1532552"/>
    <lineage>
        <taxon>Bacteria</taxon>
        <taxon>Bacillati</taxon>
        <taxon>Bacillota</taxon>
        <taxon>Bacilli</taxon>
        <taxon>Bacillales</taxon>
        <taxon>Bacillaceae</taxon>
        <taxon>Anaerobacillus</taxon>
    </lineage>
</organism>
<evidence type="ECO:0000313" key="1">
    <source>
        <dbReference type="EMBL" id="OIJ10823.1"/>
    </source>
</evidence>